<proteinExistence type="predicted"/>
<dbReference type="Proteomes" id="UP000238274">
    <property type="component" value="Unassembled WGS sequence"/>
</dbReference>
<gene>
    <name evidence="2" type="ORF">PSHT_08235</name>
</gene>
<evidence type="ECO:0000313" key="3">
    <source>
        <dbReference type="Proteomes" id="UP000238274"/>
    </source>
</evidence>
<dbReference type="VEuPathDB" id="FungiDB:PSTT_04359"/>
<accession>A0A2S4VRH1</accession>
<keyword evidence="3" id="KW-1185">Reference proteome</keyword>
<dbReference type="VEuPathDB" id="FungiDB:PSHT_08235"/>
<reference evidence="2 3" key="1">
    <citation type="submission" date="2017-12" db="EMBL/GenBank/DDBJ databases">
        <title>Gene loss provides genomic basis for host adaptation in cereal stripe rust fungi.</title>
        <authorList>
            <person name="Xia C."/>
        </authorList>
    </citation>
    <scope>NUCLEOTIDE SEQUENCE [LARGE SCALE GENOMIC DNA]</scope>
    <source>
        <strain evidence="2 3">93TX-2</strain>
    </source>
</reference>
<feature type="chain" id="PRO_5015751776" evidence="1">
    <location>
        <begin position="23"/>
        <end position="234"/>
    </location>
</feature>
<dbReference type="AlphaFoldDB" id="A0A2S4VRH1"/>
<protein>
    <submittedName>
        <fullName evidence="2">Uncharacterized protein</fullName>
    </submittedName>
</protein>
<dbReference type="EMBL" id="PKSM01000107">
    <property type="protein sequence ID" value="POW11960.1"/>
    <property type="molecule type" value="Genomic_DNA"/>
</dbReference>
<name>A0A2S4VRH1_9BASI</name>
<dbReference type="OrthoDB" id="2495186at2759"/>
<reference evidence="3" key="3">
    <citation type="journal article" date="2018" name="Mol. Plant Microbe Interact.">
        <title>Genome sequence resources for the wheat stripe rust pathogen (Puccinia striiformis f. sp. tritici) and the barley stripe rust pathogen (Puccinia striiformis f. sp. hordei).</title>
        <authorList>
            <person name="Xia C."/>
            <person name="Wang M."/>
            <person name="Yin C."/>
            <person name="Cornejo O.E."/>
            <person name="Hulbert S.H."/>
            <person name="Chen X."/>
        </authorList>
    </citation>
    <scope>NUCLEOTIDE SEQUENCE [LARGE SCALE GENOMIC DNA]</scope>
    <source>
        <strain evidence="3">93TX-2</strain>
    </source>
</reference>
<feature type="signal peptide" evidence="1">
    <location>
        <begin position="1"/>
        <end position="22"/>
    </location>
</feature>
<evidence type="ECO:0000256" key="1">
    <source>
        <dbReference type="SAM" id="SignalP"/>
    </source>
</evidence>
<keyword evidence="1" id="KW-0732">Signal</keyword>
<evidence type="ECO:0000313" key="2">
    <source>
        <dbReference type="EMBL" id="POW11960.1"/>
    </source>
</evidence>
<organism evidence="2 3">
    <name type="scientific">Puccinia striiformis</name>
    <dbReference type="NCBI Taxonomy" id="27350"/>
    <lineage>
        <taxon>Eukaryota</taxon>
        <taxon>Fungi</taxon>
        <taxon>Dikarya</taxon>
        <taxon>Basidiomycota</taxon>
        <taxon>Pucciniomycotina</taxon>
        <taxon>Pucciniomycetes</taxon>
        <taxon>Pucciniales</taxon>
        <taxon>Pucciniaceae</taxon>
        <taxon>Puccinia</taxon>
    </lineage>
</organism>
<comment type="caution">
    <text evidence="2">The sequence shown here is derived from an EMBL/GenBank/DDBJ whole genome shotgun (WGS) entry which is preliminary data.</text>
</comment>
<sequence length="234" mass="26249">MYFPTITLTISLSAALIPLATLITGTPSPSHLERRKHHDEGPPLNFVYIMRQDIDYSDPEAHLDVYAEDGTVAYQFVKKTLDPQKGVSTAELTTGDSDLVFNLDSTDDACGHDSVYEERERTGSQTRRVEIYPRGPLKDVWRLNYFDSDGVRRNFKFNRGFSDKGGSIYTQVDGHDGDLIAELKNEKRKDSWLTDDDDSKGVSTLTLFCAEDSPRELLIAFMGIGLSRVNECGL</sequence>
<reference evidence="3" key="2">
    <citation type="journal article" date="2018" name="BMC Genomics">
        <title>Genomic insights into host adaptation between the wheat stripe rust pathogen (Puccinia striiformis f. sp. tritici) and the barley stripe rust pathogen (Puccinia striiformis f. sp. hordei).</title>
        <authorList>
            <person name="Xia C."/>
            <person name="Wang M."/>
            <person name="Yin C."/>
            <person name="Cornejo O.E."/>
            <person name="Hulbert S.H."/>
            <person name="Chen X."/>
        </authorList>
    </citation>
    <scope>NUCLEOTIDE SEQUENCE [LARGE SCALE GENOMIC DNA]</scope>
    <source>
        <strain evidence="3">93TX-2</strain>
    </source>
</reference>